<dbReference type="PROSITE" id="PS50280">
    <property type="entry name" value="SET"/>
    <property type="match status" value="1"/>
</dbReference>
<dbReference type="PANTHER" id="PTHR47332">
    <property type="entry name" value="SET DOMAIN-CONTAINING PROTEIN 5"/>
    <property type="match status" value="1"/>
</dbReference>
<evidence type="ECO:0000256" key="1">
    <source>
        <dbReference type="SAM" id="MobiDB-lite"/>
    </source>
</evidence>
<feature type="region of interest" description="Disordered" evidence="1">
    <location>
        <begin position="103"/>
        <end position="143"/>
    </location>
</feature>
<dbReference type="Proteomes" id="UP000781932">
    <property type="component" value="Unassembled WGS sequence"/>
</dbReference>
<dbReference type="InterPro" id="IPR053185">
    <property type="entry name" value="SET_domain_protein"/>
</dbReference>
<comment type="caution">
    <text evidence="3">The sequence shown here is derived from an EMBL/GenBank/DDBJ whole genome shotgun (WGS) entry which is preliminary data.</text>
</comment>
<dbReference type="Pfam" id="PF00856">
    <property type="entry name" value="SET"/>
    <property type="match status" value="1"/>
</dbReference>
<sequence>MEDNGADAIARGDWNDTYGGHPHGVPRQPTERIRSLELEAILPIGVNAHRVNDLIEAHSNMSLDVLKQEFEVFLEAVAPKLPCLASKYMTWKTAPLLKNIFVGGEPDEDDDDYDDGNESEGVHADLFSPSQTDYASDTDSSDIDHSDELTILPLRNLGFGHDLKAPVAAERPLLTYVEDEQGVVNQRAFIFANDFFEVRRSLVAGWGAFAKTNLRQGDTILVEKALYHATHKEVQPSVDLLSESERKIADDLHAYFGRDGETKAEAVWNTNAFASKYSKAKALALKKTLAARHDTAGLFPVAARFNHSCEPTIQYKYDAEDEVLIFSVRSWEIEKGEELTISYGKEPSVLYYKFGFKCECGFCDGFDPTKWNY</sequence>
<reference evidence="3" key="1">
    <citation type="submission" date="2020-03" db="EMBL/GenBank/DDBJ databases">
        <authorList>
            <person name="He L."/>
        </authorList>
    </citation>
    <scope>NUCLEOTIDE SEQUENCE</scope>
    <source>
        <strain evidence="3">CkLH20</strain>
    </source>
</reference>
<proteinExistence type="predicted"/>
<accession>A0A9P6IDZ1</accession>
<feature type="domain" description="SET" evidence="2">
    <location>
        <begin position="194"/>
        <end position="344"/>
    </location>
</feature>
<dbReference type="AlphaFoldDB" id="A0A9P6IDZ1"/>
<keyword evidence="4" id="KW-1185">Reference proteome</keyword>
<dbReference type="CDD" id="cd20071">
    <property type="entry name" value="SET_SMYD"/>
    <property type="match status" value="1"/>
</dbReference>
<dbReference type="SMART" id="SM00317">
    <property type="entry name" value="SET"/>
    <property type="match status" value="1"/>
</dbReference>
<dbReference type="OrthoDB" id="3180714at2759"/>
<organism evidence="3 4">
    <name type="scientific">Colletotrichum karsti</name>
    <dbReference type="NCBI Taxonomy" id="1095194"/>
    <lineage>
        <taxon>Eukaryota</taxon>
        <taxon>Fungi</taxon>
        <taxon>Dikarya</taxon>
        <taxon>Ascomycota</taxon>
        <taxon>Pezizomycotina</taxon>
        <taxon>Sordariomycetes</taxon>
        <taxon>Hypocreomycetidae</taxon>
        <taxon>Glomerellales</taxon>
        <taxon>Glomerellaceae</taxon>
        <taxon>Colletotrichum</taxon>
        <taxon>Colletotrichum boninense species complex</taxon>
    </lineage>
</organism>
<dbReference type="EMBL" id="JAATWM020000016">
    <property type="protein sequence ID" value="KAF9876940.1"/>
    <property type="molecule type" value="Genomic_DNA"/>
</dbReference>
<evidence type="ECO:0000259" key="2">
    <source>
        <dbReference type="PROSITE" id="PS50280"/>
    </source>
</evidence>
<dbReference type="InterPro" id="IPR001214">
    <property type="entry name" value="SET_dom"/>
</dbReference>
<dbReference type="SUPFAM" id="SSF82199">
    <property type="entry name" value="SET domain"/>
    <property type="match status" value="1"/>
</dbReference>
<dbReference type="InterPro" id="IPR046341">
    <property type="entry name" value="SET_dom_sf"/>
</dbReference>
<reference evidence="3" key="2">
    <citation type="submission" date="2020-11" db="EMBL/GenBank/DDBJ databases">
        <title>Whole genome sequencing of Colletotrichum sp.</title>
        <authorList>
            <person name="Li H."/>
        </authorList>
    </citation>
    <scope>NUCLEOTIDE SEQUENCE</scope>
    <source>
        <strain evidence="3">CkLH20</strain>
    </source>
</reference>
<dbReference type="PANTHER" id="PTHR47332:SF4">
    <property type="entry name" value="SET DOMAIN-CONTAINING PROTEIN 5"/>
    <property type="match status" value="1"/>
</dbReference>
<dbReference type="GeneID" id="62161578"/>
<dbReference type="Gene3D" id="2.170.270.10">
    <property type="entry name" value="SET domain"/>
    <property type="match status" value="1"/>
</dbReference>
<feature type="compositionally biased region" description="Acidic residues" evidence="1">
    <location>
        <begin position="105"/>
        <end position="118"/>
    </location>
</feature>
<protein>
    <submittedName>
        <fullName evidence="3">Set domain-containing protein 5</fullName>
    </submittedName>
</protein>
<dbReference type="RefSeq" id="XP_038746401.1">
    <property type="nucleotide sequence ID" value="XM_038888504.1"/>
</dbReference>
<name>A0A9P6IDZ1_9PEZI</name>
<evidence type="ECO:0000313" key="4">
    <source>
        <dbReference type="Proteomes" id="UP000781932"/>
    </source>
</evidence>
<gene>
    <name evidence="3" type="ORF">CkaCkLH20_05786</name>
</gene>
<evidence type="ECO:0000313" key="3">
    <source>
        <dbReference type="EMBL" id="KAF9876940.1"/>
    </source>
</evidence>